<feature type="binding site" evidence="5">
    <location>
        <position position="94"/>
    </location>
    <ligand>
        <name>substrate</name>
    </ligand>
</feature>
<evidence type="ECO:0000256" key="3">
    <source>
        <dbReference type="PIRNR" id="PIRNR000185"/>
    </source>
</evidence>
<keyword evidence="5" id="KW-0520">NAD</keyword>
<feature type="binding site" evidence="5">
    <location>
        <position position="221"/>
    </location>
    <ligand>
        <name>NAD(+)</name>
        <dbReference type="ChEBI" id="CHEBI:57540"/>
    </ligand>
</feature>
<feature type="site" description="Important for catalysis" evidence="6">
    <location>
        <position position="146"/>
    </location>
</feature>
<evidence type="ECO:0000256" key="4">
    <source>
        <dbReference type="PIRSR" id="PIRSR000185-1"/>
    </source>
</evidence>
<feature type="binding site" evidence="5">
    <location>
        <position position="70"/>
    </location>
    <ligand>
        <name>substrate</name>
    </ligand>
</feature>
<evidence type="ECO:0000256" key="6">
    <source>
        <dbReference type="PIRSR" id="PIRSR000185-3"/>
    </source>
</evidence>
<dbReference type="GO" id="GO:0006538">
    <property type="term" value="P:L-glutamate catabolic process"/>
    <property type="evidence" value="ECO:0007669"/>
    <property type="project" value="TreeGrafter"/>
</dbReference>
<evidence type="ECO:0000313" key="9">
    <source>
        <dbReference type="EMBL" id="RRR77659.1"/>
    </source>
</evidence>
<dbReference type="InterPro" id="IPR006095">
    <property type="entry name" value="Glu/Leu/Phe/Val/Trp_DH"/>
</dbReference>
<dbReference type="Gene3D" id="3.40.50.10860">
    <property type="entry name" value="Leucine Dehydrogenase, chain A, domain 1"/>
    <property type="match status" value="1"/>
</dbReference>
<dbReference type="InterPro" id="IPR033922">
    <property type="entry name" value="NAD_bind_Glu_DH"/>
</dbReference>
<dbReference type="InterPro" id="IPR036291">
    <property type="entry name" value="NAD(P)-bd_dom_sf"/>
</dbReference>
<dbReference type="GO" id="GO:0004352">
    <property type="term" value="F:glutamate dehydrogenase (NAD+) activity"/>
    <property type="evidence" value="ECO:0007669"/>
    <property type="project" value="TreeGrafter"/>
</dbReference>
<reference evidence="9 10" key="1">
    <citation type="submission" date="2018-12" db="EMBL/GenBank/DDBJ databases">
        <title>Genome Sequence of Candidatus Viridilinea halotolerans isolated from saline sulfide-rich spring.</title>
        <authorList>
            <person name="Grouzdev D.S."/>
            <person name="Burganskaya E.I."/>
            <person name="Krutkina M.S."/>
            <person name="Sukhacheva M.V."/>
            <person name="Gorlenko V.M."/>
        </authorList>
    </citation>
    <scope>NUCLEOTIDE SEQUENCE [LARGE SCALE GENOMIC DNA]</scope>
    <source>
        <strain evidence="9">Chok-6</strain>
    </source>
</reference>
<dbReference type="Gene3D" id="3.40.50.720">
    <property type="entry name" value="NAD(P)-binding Rossmann-like Domain"/>
    <property type="match status" value="1"/>
</dbReference>
<dbReference type="SMART" id="SM00839">
    <property type="entry name" value="ELFV_dehydrog"/>
    <property type="match status" value="1"/>
</dbReference>
<dbReference type="PANTHER" id="PTHR11606">
    <property type="entry name" value="GLUTAMATE DEHYDROGENASE"/>
    <property type="match status" value="1"/>
</dbReference>
<feature type="binding site" evidence="5">
    <location>
        <position position="190"/>
    </location>
    <ligand>
        <name>NAD(+)</name>
        <dbReference type="ChEBI" id="CHEBI:57540"/>
    </ligand>
</feature>
<feature type="active site" description="Proton donor" evidence="4">
    <location>
        <position position="106"/>
    </location>
</feature>
<feature type="domain" description="Glutamate/phenylalanine/leucine/valine/L-tryptophan dehydrogenase C-terminal" evidence="8">
    <location>
        <begin position="183"/>
        <end position="417"/>
    </location>
</feature>
<dbReference type="Proteomes" id="UP000280307">
    <property type="component" value="Unassembled WGS sequence"/>
</dbReference>
<gene>
    <name evidence="9" type="ORF">EI684_01275</name>
</gene>
<dbReference type="InterPro" id="IPR006097">
    <property type="entry name" value="Glu/Leu/Phe/Val/Trp_DH_dimer"/>
</dbReference>
<dbReference type="CDD" id="cd01076">
    <property type="entry name" value="NAD_bind_1_Glu_DH"/>
    <property type="match status" value="1"/>
</dbReference>
<evidence type="ECO:0000256" key="7">
    <source>
        <dbReference type="RuleBase" id="RU004417"/>
    </source>
</evidence>
<evidence type="ECO:0000259" key="8">
    <source>
        <dbReference type="SMART" id="SM00839"/>
    </source>
</evidence>
<dbReference type="InterPro" id="IPR006096">
    <property type="entry name" value="Glu/Leu/Phe/Val/Trp_DH_C"/>
</dbReference>
<evidence type="ECO:0000256" key="1">
    <source>
        <dbReference type="ARBA" id="ARBA00006382"/>
    </source>
</evidence>
<keyword evidence="5" id="KW-0547">Nucleotide-binding</keyword>
<evidence type="ECO:0000256" key="5">
    <source>
        <dbReference type="PIRSR" id="PIRSR000185-2"/>
    </source>
</evidence>
<sequence>MASHQNPFHIAQQQFDTAAELLGLHDSVRAILRVPQRELTVNFPVKLDDGSTKVYTGYRVQHNLSRGPVKGGIRYHPHMDLDEVRALAMWMTWKCALVSIPFGGAKGGVVVEPQELSLGELERLTRRFATEISILLGPDKDIPAPDMNTNAQIMAWIMDTISMHRGYTVPAVITGKPIEIGGSLGRLEATGRGVSLMVRETAHQLMRSLEGLRVVIQGFGNVGSVAAQLLHEQGCRVVGIADASGAFYCGSGLDIPAMRAYSVNQSHRQLTGYHAPGVEQLSGTELLELDCDVLIPAAVKNQIHEKNAVRIQAQVIVEGANGPTTPGADAILSDRGIIVVPDILANAGGVIVSYFEWVQGLQAFFWDEHDVNSRLEHILVRAFNQVWALAKARRLPLRTAAYLLAVQHVAEANMIRGLYP</sequence>
<dbReference type="Pfam" id="PF02812">
    <property type="entry name" value="ELFV_dehydrog_N"/>
    <property type="match status" value="1"/>
</dbReference>
<feature type="binding site" evidence="5">
    <location>
        <position position="353"/>
    </location>
    <ligand>
        <name>substrate</name>
    </ligand>
</feature>
<dbReference type="Pfam" id="PF00208">
    <property type="entry name" value="ELFV_dehydrog"/>
    <property type="match status" value="1"/>
</dbReference>
<comment type="caution">
    <text evidence="9">The sequence shown here is derived from an EMBL/GenBank/DDBJ whole genome shotgun (WGS) entry which is preliminary data.</text>
</comment>
<dbReference type="AlphaFoldDB" id="A0A426UB00"/>
<dbReference type="PRINTS" id="PR00082">
    <property type="entry name" value="GLFDHDRGNASE"/>
</dbReference>
<dbReference type="SUPFAM" id="SSF53223">
    <property type="entry name" value="Aminoacid dehydrogenase-like, N-terminal domain"/>
    <property type="match status" value="1"/>
</dbReference>
<protein>
    <recommendedName>
        <fullName evidence="3">Glutamate dehydrogenase</fullName>
    </recommendedName>
</protein>
<dbReference type="InterPro" id="IPR014362">
    <property type="entry name" value="Glu_DH"/>
</dbReference>
<proteinExistence type="inferred from homology"/>
<name>A0A426UB00_9CHLR</name>
<evidence type="ECO:0000256" key="2">
    <source>
        <dbReference type="ARBA" id="ARBA00023002"/>
    </source>
</evidence>
<comment type="similarity">
    <text evidence="1 3 7">Belongs to the Glu/Leu/Phe/Val dehydrogenases family.</text>
</comment>
<dbReference type="EMBL" id="RSAS01000051">
    <property type="protein sequence ID" value="RRR77659.1"/>
    <property type="molecule type" value="Genomic_DNA"/>
</dbReference>
<accession>A0A426UB00</accession>
<dbReference type="SUPFAM" id="SSF51735">
    <property type="entry name" value="NAD(P)-binding Rossmann-fold domains"/>
    <property type="match status" value="1"/>
</dbReference>
<evidence type="ECO:0000313" key="10">
    <source>
        <dbReference type="Proteomes" id="UP000280307"/>
    </source>
</evidence>
<keyword evidence="2 3" id="KW-0560">Oxidoreductase</keyword>
<dbReference type="FunFam" id="3.40.50.10860:FF:000003">
    <property type="entry name" value="Glutamate dehydrogenase"/>
    <property type="match status" value="1"/>
</dbReference>
<dbReference type="GO" id="GO:0000166">
    <property type="term" value="F:nucleotide binding"/>
    <property type="evidence" value="ECO:0007669"/>
    <property type="project" value="UniProtKB-KW"/>
</dbReference>
<dbReference type="PANTHER" id="PTHR11606:SF13">
    <property type="entry name" value="GLUTAMATE DEHYDROGENASE 1, MITOCHONDRIAL"/>
    <property type="match status" value="1"/>
</dbReference>
<organism evidence="9 10">
    <name type="scientific">Candidatus Viridilinea halotolerans</name>
    <dbReference type="NCBI Taxonomy" id="2491704"/>
    <lineage>
        <taxon>Bacteria</taxon>
        <taxon>Bacillati</taxon>
        <taxon>Chloroflexota</taxon>
        <taxon>Chloroflexia</taxon>
        <taxon>Chloroflexales</taxon>
        <taxon>Chloroflexineae</taxon>
        <taxon>Oscillochloridaceae</taxon>
        <taxon>Candidatus Viridilinea</taxon>
    </lineage>
</organism>
<dbReference type="InterPro" id="IPR046346">
    <property type="entry name" value="Aminoacid_DH-like_N_sf"/>
</dbReference>
<dbReference type="PIRSF" id="PIRSF000185">
    <property type="entry name" value="Glu_DH"/>
    <property type="match status" value="1"/>
</dbReference>